<keyword evidence="1" id="KW-1133">Transmembrane helix</keyword>
<keyword evidence="1" id="KW-0812">Transmembrane</keyword>
<dbReference type="EMBL" id="JACEIK010003108">
    <property type="protein sequence ID" value="MCD9640348.1"/>
    <property type="molecule type" value="Genomic_DNA"/>
</dbReference>
<dbReference type="Proteomes" id="UP000823775">
    <property type="component" value="Unassembled WGS sequence"/>
</dbReference>
<protein>
    <recommendedName>
        <fullName evidence="4">Transmembrane protein</fullName>
    </recommendedName>
</protein>
<evidence type="ECO:0000313" key="2">
    <source>
        <dbReference type="EMBL" id="MCD9640348.1"/>
    </source>
</evidence>
<feature type="transmembrane region" description="Helical" evidence="1">
    <location>
        <begin position="36"/>
        <end position="58"/>
    </location>
</feature>
<evidence type="ECO:0000313" key="3">
    <source>
        <dbReference type="Proteomes" id="UP000823775"/>
    </source>
</evidence>
<feature type="transmembrane region" description="Helical" evidence="1">
    <location>
        <begin position="107"/>
        <end position="130"/>
    </location>
</feature>
<name>A0ABS8UZS7_DATST</name>
<organism evidence="2 3">
    <name type="scientific">Datura stramonium</name>
    <name type="common">Jimsonweed</name>
    <name type="synonym">Common thornapple</name>
    <dbReference type="NCBI Taxonomy" id="4076"/>
    <lineage>
        <taxon>Eukaryota</taxon>
        <taxon>Viridiplantae</taxon>
        <taxon>Streptophyta</taxon>
        <taxon>Embryophyta</taxon>
        <taxon>Tracheophyta</taxon>
        <taxon>Spermatophyta</taxon>
        <taxon>Magnoliopsida</taxon>
        <taxon>eudicotyledons</taxon>
        <taxon>Gunneridae</taxon>
        <taxon>Pentapetalae</taxon>
        <taxon>asterids</taxon>
        <taxon>lamiids</taxon>
        <taxon>Solanales</taxon>
        <taxon>Solanaceae</taxon>
        <taxon>Solanoideae</taxon>
        <taxon>Datureae</taxon>
        <taxon>Datura</taxon>
    </lineage>
</organism>
<gene>
    <name evidence="2" type="ORF">HAX54_025624</name>
</gene>
<evidence type="ECO:0008006" key="4">
    <source>
        <dbReference type="Google" id="ProtNLM"/>
    </source>
</evidence>
<sequence length="131" mass="14605">MIDEAVVIKIKVLAAHELAAWLKYLHFVGRNMPHCILLLSSAAWSLDFIIVDLCFEWLFEWDFRSPGIASGKQLIDVVLFVSFGCCLANSVLFVSLVLSFGTTADIAFSWLFTLLVLWSGGELLTPLLLVL</sequence>
<reference evidence="2 3" key="1">
    <citation type="journal article" date="2021" name="BMC Genomics">
        <title>Datura genome reveals duplications of psychoactive alkaloid biosynthetic genes and high mutation rate following tissue culture.</title>
        <authorList>
            <person name="Rajewski A."/>
            <person name="Carter-House D."/>
            <person name="Stajich J."/>
            <person name="Litt A."/>
        </authorList>
    </citation>
    <scope>NUCLEOTIDE SEQUENCE [LARGE SCALE GENOMIC DNA]</scope>
    <source>
        <strain evidence="2">AR-01</strain>
    </source>
</reference>
<keyword evidence="3" id="KW-1185">Reference proteome</keyword>
<feature type="transmembrane region" description="Helical" evidence="1">
    <location>
        <begin position="78"/>
        <end position="101"/>
    </location>
</feature>
<accession>A0ABS8UZS7</accession>
<evidence type="ECO:0000256" key="1">
    <source>
        <dbReference type="SAM" id="Phobius"/>
    </source>
</evidence>
<keyword evidence="1" id="KW-0472">Membrane</keyword>
<comment type="caution">
    <text evidence="2">The sequence shown here is derived from an EMBL/GenBank/DDBJ whole genome shotgun (WGS) entry which is preliminary data.</text>
</comment>
<proteinExistence type="predicted"/>